<evidence type="ECO:0000259" key="2">
    <source>
        <dbReference type="SMART" id="SM00858"/>
    </source>
</evidence>
<dbReference type="EMBL" id="BAAAPH010000013">
    <property type="protein sequence ID" value="GAA1581471.1"/>
    <property type="molecule type" value="Genomic_DNA"/>
</dbReference>
<proteinExistence type="predicted"/>
<reference evidence="4" key="1">
    <citation type="journal article" date="2019" name="Int. J. Syst. Evol. Microbiol.">
        <title>The Global Catalogue of Microorganisms (GCM) 10K type strain sequencing project: providing services to taxonomists for standard genome sequencing and annotation.</title>
        <authorList>
            <consortium name="The Broad Institute Genomics Platform"/>
            <consortium name="The Broad Institute Genome Sequencing Center for Infectious Disease"/>
            <person name="Wu L."/>
            <person name="Ma J."/>
        </authorList>
    </citation>
    <scope>NUCLEOTIDE SEQUENCE [LARGE SCALE GENOMIC DNA]</scope>
    <source>
        <strain evidence="4">JCM 15572</strain>
    </source>
</reference>
<keyword evidence="4" id="KW-1185">Reference proteome</keyword>
<organism evidence="3 4">
    <name type="scientific">Kribbella hippodromi</name>
    <dbReference type="NCBI Taxonomy" id="434347"/>
    <lineage>
        <taxon>Bacteria</taxon>
        <taxon>Bacillati</taxon>
        <taxon>Actinomycetota</taxon>
        <taxon>Actinomycetes</taxon>
        <taxon>Propionibacteriales</taxon>
        <taxon>Kribbellaceae</taxon>
        <taxon>Kribbella</taxon>
    </lineage>
</organism>
<evidence type="ECO:0000313" key="3">
    <source>
        <dbReference type="EMBL" id="GAA1581471.1"/>
    </source>
</evidence>
<dbReference type="InterPro" id="IPR013974">
    <property type="entry name" value="SAF"/>
</dbReference>
<evidence type="ECO:0000313" key="4">
    <source>
        <dbReference type="Proteomes" id="UP001501705"/>
    </source>
</evidence>
<keyword evidence="1" id="KW-1133">Transmembrane helix</keyword>
<dbReference type="Proteomes" id="UP001501705">
    <property type="component" value="Unassembled WGS sequence"/>
</dbReference>
<comment type="caution">
    <text evidence="3">The sequence shown here is derived from an EMBL/GenBank/DDBJ whole genome shotgun (WGS) entry which is preliminary data.</text>
</comment>
<sequence length="212" mass="21760">MIPSLLRDPRRDLIRDLIRAARWHRRLLAGVAAAAAVYFGLLTLSPAPPPTIPVLAAARDLAGGVVPAVGDLRTLGLPSAAVPAGALRPGTDLSARVLSGPVRAGEPLTDARFLGPPAIPPGSLAYPFRVDDAEISALLRVGDHLNLYAATSTTRDTAGLIARSVPVIALPAPRSVTTGALIVVATTSEIATKLAQASANSRITVALTPDTS</sequence>
<feature type="transmembrane region" description="Helical" evidence="1">
    <location>
        <begin position="27"/>
        <end position="45"/>
    </location>
</feature>
<protein>
    <submittedName>
        <fullName evidence="3">SAF domain-containing protein</fullName>
    </submittedName>
</protein>
<keyword evidence="1" id="KW-0472">Membrane</keyword>
<name>A0ABP4PLE2_9ACTN</name>
<feature type="domain" description="SAF" evidence="2">
    <location>
        <begin position="52"/>
        <end position="114"/>
    </location>
</feature>
<dbReference type="RefSeq" id="WP_344235448.1">
    <property type="nucleotide sequence ID" value="NZ_BAAAPH010000013.1"/>
</dbReference>
<dbReference type="CDD" id="cd11614">
    <property type="entry name" value="SAF_CpaB_FlgA_like"/>
    <property type="match status" value="1"/>
</dbReference>
<gene>
    <name evidence="3" type="ORF">GCM10009804_42630</name>
</gene>
<dbReference type="SMART" id="SM00858">
    <property type="entry name" value="SAF"/>
    <property type="match status" value="1"/>
</dbReference>
<evidence type="ECO:0000256" key="1">
    <source>
        <dbReference type="SAM" id="Phobius"/>
    </source>
</evidence>
<accession>A0ABP4PLE2</accession>
<keyword evidence="1" id="KW-0812">Transmembrane</keyword>